<dbReference type="SUPFAM" id="SSF46626">
    <property type="entry name" value="Cytochrome c"/>
    <property type="match status" value="1"/>
</dbReference>
<evidence type="ECO:0000313" key="5">
    <source>
        <dbReference type="Proteomes" id="UP000644282"/>
    </source>
</evidence>
<dbReference type="PANTHER" id="PTHR30600:SF7">
    <property type="entry name" value="CYTOCHROME C PEROXIDASE-RELATED"/>
    <property type="match status" value="1"/>
</dbReference>
<feature type="domain" description="Di-haem cytochrome c peroxidase" evidence="3">
    <location>
        <begin position="2"/>
        <end position="121"/>
    </location>
</feature>
<dbReference type="GO" id="GO:0004130">
    <property type="term" value="F:cytochrome-c peroxidase activity"/>
    <property type="evidence" value="ECO:0007669"/>
    <property type="project" value="TreeGrafter"/>
</dbReference>
<feature type="non-terminal residue" evidence="4">
    <location>
        <position position="142"/>
    </location>
</feature>
<evidence type="ECO:0000259" key="3">
    <source>
        <dbReference type="Pfam" id="PF03150"/>
    </source>
</evidence>
<dbReference type="GO" id="GO:0020037">
    <property type="term" value="F:heme binding"/>
    <property type="evidence" value="ECO:0007669"/>
    <property type="project" value="InterPro"/>
</dbReference>
<sequence>MIQLSEKLYFEKRPSADVTQSCNSYHNVVGKAAGVDILPTSPGAFGKNGVRNSPTVLNAGFHIAQFWDGRAKDLKEQAQGPILNPVEMAMPSASEVAKTIGQIPEYQALFAKAYLDSLTKEHSHTLTRAQKINYDNTTGPIS</sequence>
<dbReference type="Pfam" id="PF03150">
    <property type="entry name" value="CCP_MauG"/>
    <property type="match status" value="1"/>
</dbReference>
<dbReference type="PANTHER" id="PTHR30600">
    <property type="entry name" value="CYTOCHROME C PEROXIDASE-RELATED"/>
    <property type="match status" value="1"/>
</dbReference>
<dbReference type="GO" id="GO:0009055">
    <property type="term" value="F:electron transfer activity"/>
    <property type="evidence" value="ECO:0007669"/>
    <property type="project" value="InterPro"/>
</dbReference>
<dbReference type="InterPro" id="IPR036909">
    <property type="entry name" value="Cyt_c-like_dom_sf"/>
</dbReference>
<gene>
    <name evidence="4" type="ORF">IQB77_24125</name>
</gene>
<dbReference type="InterPro" id="IPR051395">
    <property type="entry name" value="Cytochrome_c_Peroxidase/MauG"/>
</dbReference>
<accession>A0AA40WFU5</accession>
<keyword evidence="4" id="KW-0575">Peroxidase</keyword>
<proteinExistence type="predicted"/>
<dbReference type="InterPro" id="IPR004852">
    <property type="entry name" value="Di-haem_cyt_c_peroxidsae"/>
</dbReference>
<evidence type="ECO:0000256" key="2">
    <source>
        <dbReference type="ARBA" id="ARBA00023002"/>
    </source>
</evidence>
<dbReference type="Gene3D" id="1.10.760.10">
    <property type="entry name" value="Cytochrome c-like domain"/>
    <property type="match status" value="1"/>
</dbReference>
<dbReference type="EMBL" id="JADDXF010001000">
    <property type="protein sequence ID" value="MBE8432747.1"/>
    <property type="molecule type" value="Genomic_DNA"/>
</dbReference>
<dbReference type="Proteomes" id="UP000644282">
    <property type="component" value="Unassembled WGS sequence"/>
</dbReference>
<protein>
    <submittedName>
        <fullName evidence="4">Cytochrome-c peroxidase</fullName>
    </submittedName>
</protein>
<keyword evidence="2" id="KW-0560">Oxidoreductase</keyword>
<comment type="caution">
    <text evidence="4">The sequence shown here is derived from an EMBL/GenBank/DDBJ whole genome shotgun (WGS) entry which is preliminary data.</text>
</comment>
<organism evidence="4 5">
    <name type="scientific">Leptospira interrogans serovar Pomona</name>
    <dbReference type="NCBI Taxonomy" id="44276"/>
    <lineage>
        <taxon>Bacteria</taxon>
        <taxon>Pseudomonadati</taxon>
        <taxon>Spirochaetota</taxon>
        <taxon>Spirochaetia</taxon>
        <taxon>Leptospirales</taxon>
        <taxon>Leptospiraceae</taxon>
        <taxon>Leptospira</taxon>
    </lineage>
</organism>
<name>A0AA40WFU5_LEPIR</name>
<evidence type="ECO:0000256" key="1">
    <source>
        <dbReference type="ARBA" id="ARBA00004196"/>
    </source>
</evidence>
<comment type="subcellular location">
    <subcellularLocation>
        <location evidence="1">Cell envelope</location>
    </subcellularLocation>
</comment>
<dbReference type="AlphaFoldDB" id="A0AA40WFU5"/>
<dbReference type="GO" id="GO:0030313">
    <property type="term" value="C:cell envelope"/>
    <property type="evidence" value="ECO:0007669"/>
    <property type="project" value="UniProtKB-SubCell"/>
</dbReference>
<evidence type="ECO:0000313" key="4">
    <source>
        <dbReference type="EMBL" id="MBE8432747.1"/>
    </source>
</evidence>
<reference evidence="4" key="1">
    <citation type="submission" date="2020-10" db="EMBL/GenBank/DDBJ databases">
        <title>New Zealand Leptospira genomics.</title>
        <authorList>
            <person name="Wilkinson D.A."/>
            <person name="Nisa S."/>
            <person name="Moinet M."/>
            <person name="Benschop J."/>
        </authorList>
    </citation>
    <scope>NUCLEOTIDE SEQUENCE</scope>
    <source>
        <strain evidence="4">ESR8</strain>
    </source>
</reference>